<name>A0A8T1VPR9_9STRA</name>
<dbReference type="Proteomes" id="UP000694044">
    <property type="component" value="Unassembled WGS sequence"/>
</dbReference>
<dbReference type="Pfam" id="PF16810">
    <property type="entry name" value="RXLR"/>
    <property type="match status" value="1"/>
</dbReference>
<comment type="domain">
    <text evidence="5">The RxLR-dEER motif acts to carry the protein into the host cell cytoplasm through binding to cell surface phosphatidylinositol-3-phosphate.</text>
</comment>
<dbReference type="OrthoDB" id="128458at2759"/>
<feature type="chain" id="PRO_5044984112" description="RxLR effector protein" evidence="5">
    <location>
        <begin position="19"/>
        <end position="121"/>
    </location>
</feature>
<evidence type="ECO:0000256" key="4">
    <source>
        <dbReference type="ARBA" id="ARBA00022729"/>
    </source>
</evidence>
<reference evidence="6" key="1">
    <citation type="submission" date="2021-02" db="EMBL/GenBank/DDBJ databases">
        <authorList>
            <person name="Palmer J.M."/>
        </authorList>
    </citation>
    <scope>NUCLEOTIDE SEQUENCE</scope>
    <source>
        <strain evidence="6">SCRP734</strain>
    </source>
</reference>
<comment type="caution">
    <text evidence="6">The sequence shown here is derived from an EMBL/GenBank/DDBJ whole genome shotgun (WGS) entry which is preliminary data.</text>
</comment>
<keyword evidence="4 5" id="KW-0732">Signal</keyword>
<protein>
    <recommendedName>
        <fullName evidence="5">RxLR effector protein</fullName>
    </recommendedName>
</protein>
<dbReference type="AlphaFoldDB" id="A0A8T1VPR9"/>
<feature type="signal peptide" evidence="5">
    <location>
        <begin position="1"/>
        <end position="18"/>
    </location>
</feature>
<gene>
    <name evidence="6" type="ORF">PHYPSEUDO_005185</name>
</gene>
<dbReference type="EMBL" id="JAGDFM010000218">
    <property type="protein sequence ID" value="KAG7382159.1"/>
    <property type="molecule type" value="Genomic_DNA"/>
</dbReference>
<evidence type="ECO:0000313" key="7">
    <source>
        <dbReference type="Proteomes" id="UP000694044"/>
    </source>
</evidence>
<evidence type="ECO:0000256" key="1">
    <source>
        <dbReference type="ARBA" id="ARBA00004613"/>
    </source>
</evidence>
<dbReference type="InterPro" id="IPR031825">
    <property type="entry name" value="RXLR"/>
</dbReference>
<comment type="subcellular location">
    <subcellularLocation>
        <location evidence="1 5">Secreted</location>
    </subcellularLocation>
</comment>
<keyword evidence="7" id="KW-1185">Reference proteome</keyword>
<organism evidence="6 7">
    <name type="scientific">Phytophthora pseudosyringae</name>
    <dbReference type="NCBI Taxonomy" id="221518"/>
    <lineage>
        <taxon>Eukaryota</taxon>
        <taxon>Sar</taxon>
        <taxon>Stramenopiles</taxon>
        <taxon>Oomycota</taxon>
        <taxon>Peronosporomycetes</taxon>
        <taxon>Peronosporales</taxon>
        <taxon>Peronosporaceae</taxon>
        <taxon>Phytophthora</taxon>
    </lineage>
</organism>
<accession>A0A8T1VPR9</accession>
<proteinExistence type="inferred from homology"/>
<evidence type="ECO:0000313" key="6">
    <source>
        <dbReference type="EMBL" id="KAG7382159.1"/>
    </source>
</evidence>
<keyword evidence="3 5" id="KW-0964">Secreted</keyword>
<sequence length="121" mass="14052">MRFFYILLVAAAVHLATGSVLRAQTGFRSLRLSKTVDDAHDEERAKFDFNLLNDIFHALPEQFQRMRTQPSYLDHIFGSWKSGWIGVDEAVAFMKREGLSDKAIKQFKAAYKEYLKANRRH</sequence>
<comment type="similarity">
    <text evidence="2 5">Belongs to the RxLR effector family.</text>
</comment>
<comment type="function">
    <text evidence="5">Effector that suppresses plant defense responses during pathogen infection.</text>
</comment>
<evidence type="ECO:0000256" key="2">
    <source>
        <dbReference type="ARBA" id="ARBA00010400"/>
    </source>
</evidence>
<evidence type="ECO:0000256" key="3">
    <source>
        <dbReference type="ARBA" id="ARBA00022525"/>
    </source>
</evidence>
<evidence type="ECO:0000256" key="5">
    <source>
        <dbReference type="RuleBase" id="RU367124"/>
    </source>
</evidence>